<evidence type="ECO:0000313" key="4">
    <source>
        <dbReference type="Proteomes" id="UP000503462"/>
    </source>
</evidence>
<dbReference type="PANTHER" id="PTHR46494">
    <property type="entry name" value="CORA FAMILY METAL ION TRANSPORTER (EUROFUNG)"/>
    <property type="match status" value="1"/>
</dbReference>
<keyword evidence="4" id="KW-1185">Reference proteome</keyword>
<feature type="transmembrane region" description="Helical" evidence="2">
    <location>
        <begin position="526"/>
        <end position="547"/>
    </location>
</feature>
<name>A0A6H0Y5U8_9PEZI</name>
<dbReference type="GO" id="GO:0000287">
    <property type="term" value="F:magnesium ion binding"/>
    <property type="evidence" value="ECO:0007669"/>
    <property type="project" value="TreeGrafter"/>
</dbReference>
<evidence type="ECO:0000256" key="1">
    <source>
        <dbReference type="ARBA" id="ARBA00004651"/>
    </source>
</evidence>
<feature type="transmembrane region" description="Helical" evidence="2">
    <location>
        <begin position="491"/>
        <end position="514"/>
    </location>
</feature>
<dbReference type="AlphaFoldDB" id="A0A6H0Y5U8"/>
<dbReference type="GO" id="GO:0050897">
    <property type="term" value="F:cobalt ion binding"/>
    <property type="evidence" value="ECO:0007669"/>
    <property type="project" value="TreeGrafter"/>
</dbReference>
<dbReference type="PANTHER" id="PTHR46494:SF1">
    <property type="entry name" value="CORA FAMILY METAL ION TRANSPORTER (EUROFUNG)"/>
    <property type="match status" value="1"/>
</dbReference>
<dbReference type="GO" id="GO:0005886">
    <property type="term" value="C:plasma membrane"/>
    <property type="evidence" value="ECO:0007669"/>
    <property type="project" value="UniProtKB-SubCell"/>
</dbReference>
<keyword evidence="2" id="KW-1133">Transmembrane helix</keyword>
<keyword evidence="2" id="KW-0472">Membrane</keyword>
<dbReference type="GO" id="GO:0015095">
    <property type="term" value="F:magnesium ion transmembrane transporter activity"/>
    <property type="evidence" value="ECO:0007669"/>
    <property type="project" value="TreeGrafter"/>
</dbReference>
<sequence>MGSSQPAFDTQEEAQTLKDYCEHVSNDSRDIFVNLDDVAALPGQMHQISDPRARDFAVLFDDSVVYAGFDLSIETYQHILSLASRPAASTCWVNIWFPSQHLELLETIGKRYDFSPRLLALMCSSSIPHTTTSSLRSQAVPSTHSSWFVNHKTKVSVDEESITHESLDMSSVSSQVQNTQNNIYRLADEIWHYSSMDFGRNYICVGYNSLYGVTPLLEQSRGVERHLPSCTRAWTWLIICDDNTIITINEDIFPQAHLAYSAKQLQVLCETRHNLVNVFRSLSLVDSDPLEARNPMRLLPIRARLGTTEAENVHHESDAPGLLFYYLFENWQNSYTLITRKESRYGLELERLRHEMFVKPRLEHIERLHTIGQELGVLKRHYDSYTRIIDRLLEPRPPTLASLQNSRVADQEDDAHSIDTVRPLLMAKESSLGVSISTATRMRFRRLKDLIDLYALSEVDEYLTQKESLVSLNFNLLTLKESLDVERLTRITLLLTKATFLFLPVSFMTSYFSVPLSAQEYTVLEYWATFGAILLLSFAALFIFGLISGSAETTAVINTIMKCFKRSPHK</sequence>
<evidence type="ECO:0000313" key="3">
    <source>
        <dbReference type="EMBL" id="QIX02394.1"/>
    </source>
</evidence>
<keyword evidence="2" id="KW-0812">Transmembrane</keyword>
<proteinExistence type="predicted"/>
<evidence type="ECO:0000256" key="2">
    <source>
        <dbReference type="SAM" id="Phobius"/>
    </source>
</evidence>
<dbReference type="GO" id="GO:0015087">
    <property type="term" value="F:cobalt ion transmembrane transporter activity"/>
    <property type="evidence" value="ECO:0007669"/>
    <property type="project" value="TreeGrafter"/>
</dbReference>
<gene>
    <name evidence="3" type="ORF">AMS68_007911</name>
</gene>
<dbReference type="SUPFAM" id="SSF143865">
    <property type="entry name" value="CorA soluble domain-like"/>
    <property type="match status" value="1"/>
</dbReference>
<organism evidence="3 4">
    <name type="scientific">Peltaster fructicola</name>
    <dbReference type="NCBI Taxonomy" id="286661"/>
    <lineage>
        <taxon>Eukaryota</taxon>
        <taxon>Fungi</taxon>
        <taxon>Dikarya</taxon>
        <taxon>Ascomycota</taxon>
        <taxon>Pezizomycotina</taxon>
        <taxon>Dothideomycetes</taxon>
        <taxon>Dothideomycetes incertae sedis</taxon>
        <taxon>Peltaster</taxon>
    </lineage>
</organism>
<accession>A0A6H0Y5U8</accession>
<dbReference type="InterPro" id="IPR045861">
    <property type="entry name" value="CorA_cytoplasmic_dom"/>
</dbReference>
<evidence type="ECO:0008006" key="5">
    <source>
        <dbReference type="Google" id="ProtNLM"/>
    </source>
</evidence>
<reference evidence="3 4" key="1">
    <citation type="journal article" date="2016" name="Sci. Rep.">
        <title>Peltaster fructicola genome reveals evolution from an invasive phytopathogen to an ectophytic parasite.</title>
        <authorList>
            <person name="Xu C."/>
            <person name="Chen H."/>
            <person name="Gleason M.L."/>
            <person name="Xu J.R."/>
            <person name="Liu H."/>
            <person name="Zhang R."/>
            <person name="Sun G."/>
        </authorList>
    </citation>
    <scope>NUCLEOTIDE SEQUENCE [LARGE SCALE GENOMIC DNA]</scope>
    <source>
        <strain evidence="3 4">LNHT1506</strain>
    </source>
</reference>
<dbReference type="OrthoDB" id="5430812at2759"/>
<protein>
    <recommendedName>
        <fullName evidence="5">ADP-ribosylation factor</fullName>
    </recommendedName>
</protein>
<dbReference type="EMBL" id="CP051143">
    <property type="protein sequence ID" value="QIX02394.1"/>
    <property type="molecule type" value="Genomic_DNA"/>
</dbReference>
<dbReference type="Proteomes" id="UP000503462">
    <property type="component" value="Chromosome 5"/>
</dbReference>
<comment type="subcellular location">
    <subcellularLocation>
        <location evidence="1">Cell membrane</location>
        <topology evidence="1">Multi-pass membrane protein</topology>
    </subcellularLocation>
</comment>